<dbReference type="NCBIfam" id="TIGR00369">
    <property type="entry name" value="unchar_dom_1"/>
    <property type="match status" value="1"/>
</dbReference>
<protein>
    <submittedName>
        <fullName evidence="3">Thioesterase</fullName>
    </submittedName>
</protein>
<dbReference type="SUPFAM" id="SSF54637">
    <property type="entry name" value="Thioesterase/thiol ester dehydrase-isomerase"/>
    <property type="match status" value="1"/>
</dbReference>
<accession>A0AA35CNN8</accession>
<sequence>MNSLNAASTEGTGFERSPFWHLLGMRVLTERPGYAEVELPVRPELLQVQGVVHGGVISALADSAAAAAFRLIAPDEPISTIELTVTYIAPVKEGRLVARAEILSARRRIFVADVRITDGDGSLIAVARAVYRRFSPARPATMAGPARSADGPA</sequence>
<dbReference type="PANTHER" id="PTHR42856">
    <property type="entry name" value="ACYL-COENZYME A THIOESTERASE PAAI"/>
    <property type="match status" value="1"/>
</dbReference>
<dbReference type="Pfam" id="PF03061">
    <property type="entry name" value="4HBT"/>
    <property type="match status" value="1"/>
</dbReference>
<dbReference type="InterPro" id="IPR052723">
    <property type="entry name" value="Acyl-CoA_thioesterase_PaaI"/>
</dbReference>
<organism evidence="3 4">
    <name type="scientific">Caldinitratiruptor microaerophilus</name>
    <dbReference type="NCBI Taxonomy" id="671077"/>
    <lineage>
        <taxon>Bacteria</taxon>
        <taxon>Bacillati</taxon>
        <taxon>Bacillota</taxon>
        <taxon>Clostridia</taxon>
        <taxon>Eubacteriales</taxon>
        <taxon>Symbiobacteriaceae</taxon>
        <taxon>Caldinitratiruptor</taxon>
    </lineage>
</organism>
<dbReference type="InterPro" id="IPR029069">
    <property type="entry name" value="HotDog_dom_sf"/>
</dbReference>
<dbReference type="Proteomes" id="UP001163687">
    <property type="component" value="Chromosome"/>
</dbReference>
<dbReference type="Gene3D" id="3.10.129.10">
    <property type="entry name" value="Hotdog Thioesterase"/>
    <property type="match status" value="1"/>
</dbReference>
<reference evidence="3" key="1">
    <citation type="submission" date="2022-03" db="EMBL/GenBank/DDBJ databases">
        <title>Complete genome sequence of Caldinitratiruptor microaerophilus.</title>
        <authorList>
            <person name="Mukaiyama R."/>
            <person name="Nishiyama T."/>
            <person name="Ueda K."/>
        </authorList>
    </citation>
    <scope>NUCLEOTIDE SEQUENCE</scope>
    <source>
        <strain evidence="3">JCM 16183</strain>
    </source>
</reference>
<evidence type="ECO:0000313" key="4">
    <source>
        <dbReference type="Proteomes" id="UP001163687"/>
    </source>
</evidence>
<evidence type="ECO:0000259" key="2">
    <source>
        <dbReference type="Pfam" id="PF03061"/>
    </source>
</evidence>
<dbReference type="GO" id="GO:0016289">
    <property type="term" value="F:acyl-CoA hydrolase activity"/>
    <property type="evidence" value="ECO:0007669"/>
    <property type="project" value="TreeGrafter"/>
</dbReference>
<dbReference type="RefSeq" id="WP_264841611.1">
    <property type="nucleotide sequence ID" value="NZ_AP025628.1"/>
</dbReference>
<dbReference type="AlphaFoldDB" id="A0AA35CNN8"/>
<keyword evidence="4" id="KW-1185">Reference proteome</keyword>
<dbReference type="EMBL" id="AP025628">
    <property type="protein sequence ID" value="BDG60927.1"/>
    <property type="molecule type" value="Genomic_DNA"/>
</dbReference>
<evidence type="ECO:0000313" key="3">
    <source>
        <dbReference type="EMBL" id="BDG60927.1"/>
    </source>
</evidence>
<name>A0AA35CNN8_9FIRM</name>
<dbReference type="InterPro" id="IPR006683">
    <property type="entry name" value="Thioestr_dom"/>
</dbReference>
<dbReference type="CDD" id="cd03443">
    <property type="entry name" value="PaaI_thioesterase"/>
    <property type="match status" value="1"/>
</dbReference>
<gene>
    <name evidence="3" type="ORF">caldi_20170</name>
</gene>
<feature type="domain" description="Thioesterase" evidence="2">
    <location>
        <begin position="49"/>
        <end position="124"/>
    </location>
</feature>
<evidence type="ECO:0000256" key="1">
    <source>
        <dbReference type="ARBA" id="ARBA00022801"/>
    </source>
</evidence>
<proteinExistence type="predicted"/>
<dbReference type="InterPro" id="IPR003736">
    <property type="entry name" value="PAAI_dom"/>
</dbReference>
<dbReference type="KEGG" id="cmic:caldi_20170"/>
<keyword evidence="1" id="KW-0378">Hydrolase</keyword>
<dbReference type="PANTHER" id="PTHR42856:SF1">
    <property type="entry name" value="ACYL-COENZYME A THIOESTERASE PAAI"/>
    <property type="match status" value="1"/>
</dbReference>